<reference evidence="4" key="1">
    <citation type="journal article" date="2019" name="Int. J. Syst. Evol. Microbiol.">
        <title>The Global Catalogue of Microorganisms (GCM) 10K type strain sequencing project: providing services to taxonomists for standard genome sequencing and annotation.</title>
        <authorList>
            <consortium name="The Broad Institute Genomics Platform"/>
            <consortium name="The Broad Institute Genome Sequencing Center for Infectious Disease"/>
            <person name="Wu L."/>
            <person name="Ma J."/>
        </authorList>
    </citation>
    <scope>NUCLEOTIDE SEQUENCE [LARGE SCALE GENOMIC DNA]</scope>
    <source>
        <strain evidence="4">KLKA75</strain>
    </source>
</reference>
<keyword evidence="4" id="KW-1185">Reference proteome</keyword>
<evidence type="ECO:0000313" key="4">
    <source>
        <dbReference type="Proteomes" id="UP001595872"/>
    </source>
</evidence>
<dbReference type="RefSeq" id="WP_378263425.1">
    <property type="nucleotide sequence ID" value="NZ_JBHSIT010000014.1"/>
</dbReference>
<proteinExistence type="predicted"/>
<evidence type="ECO:0000256" key="1">
    <source>
        <dbReference type="SAM" id="MobiDB-lite"/>
    </source>
</evidence>
<feature type="region of interest" description="Disordered" evidence="1">
    <location>
        <begin position="111"/>
        <end position="138"/>
    </location>
</feature>
<dbReference type="Proteomes" id="UP001595872">
    <property type="component" value="Unassembled WGS sequence"/>
</dbReference>
<name>A0ABV9UAT9_9ACTN</name>
<dbReference type="EMBL" id="JBHSIT010000014">
    <property type="protein sequence ID" value="MFC4912971.1"/>
    <property type="molecule type" value="Genomic_DNA"/>
</dbReference>
<dbReference type="InterPro" id="IPR011990">
    <property type="entry name" value="TPR-like_helical_dom_sf"/>
</dbReference>
<sequence>MITAIDLRAEIAMKTSQGTGALLRRRPLGLWSMKGHRDSASGGPATPPVLALSLLSLCGFLFFRGFGHSPLGDRQKTPGQRRAALKRPVQYAAARSSLVSSKSTNRRLTAAADVATGTAMPTRPQETTLKPGRPNAPEGRVIIRVGRGHLEGPQANLSLDRAGKALELLILLLEYRAGLTRLLAYDLLWPEANPATDRECFHGPLRELRGKLCQALGLPSSSGKVVVQRLGTGYRLNPALITSDLWEMRDAIKKAAGTYDQAAKLALLLEGLAAIDDQPASFDARLRAPAKNLRNSIIAARPQLADLETDTDSALTHLDAAIDTSPTTEGLYRSKMQLLAHANRPTEVHGTYGQLCEQLSEHTPHAHPSTATTEFYRHLCDLAASQPASSQSARS</sequence>
<evidence type="ECO:0000259" key="2">
    <source>
        <dbReference type="SMART" id="SM01043"/>
    </source>
</evidence>
<accession>A0ABV9UAT9</accession>
<dbReference type="InterPro" id="IPR051677">
    <property type="entry name" value="AfsR-DnrI-RedD_regulator"/>
</dbReference>
<feature type="domain" description="Bacterial transcriptional activator" evidence="2">
    <location>
        <begin position="243"/>
        <end position="380"/>
    </location>
</feature>
<dbReference type="InterPro" id="IPR005158">
    <property type="entry name" value="BTAD"/>
</dbReference>
<evidence type="ECO:0000313" key="3">
    <source>
        <dbReference type="EMBL" id="MFC4912971.1"/>
    </source>
</evidence>
<protein>
    <recommendedName>
        <fullName evidence="2">Bacterial transcriptional activator domain-containing protein</fullName>
    </recommendedName>
</protein>
<dbReference type="PANTHER" id="PTHR35807">
    <property type="entry name" value="TRANSCRIPTIONAL REGULATOR REDD-RELATED"/>
    <property type="match status" value="1"/>
</dbReference>
<comment type="caution">
    <text evidence="3">The sequence shown here is derived from an EMBL/GenBank/DDBJ whole genome shotgun (WGS) entry which is preliminary data.</text>
</comment>
<gene>
    <name evidence="3" type="ORF">ACFPCY_37120</name>
</gene>
<organism evidence="3 4">
    <name type="scientific">Actinomadura gamaensis</name>
    <dbReference type="NCBI Taxonomy" id="1763541"/>
    <lineage>
        <taxon>Bacteria</taxon>
        <taxon>Bacillati</taxon>
        <taxon>Actinomycetota</taxon>
        <taxon>Actinomycetes</taxon>
        <taxon>Streptosporangiales</taxon>
        <taxon>Thermomonosporaceae</taxon>
        <taxon>Actinomadura</taxon>
    </lineage>
</organism>
<dbReference type="SMART" id="SM01043">
    <property type="entry name" value="BTAD"/>
    <property type="match status" value="1"/>
</dbReference>
<dbReference type="Gene3D" id="1.25.40.10">
    <property type="entry name" value="Tetratricopeptide repeat domain"/>
    <property type="match status" value="1"/>
</dbReference>